<feature type="region of interest" description="Disordered" evidence="1">
    <location>
        <begin position="248"/>
        <end position="296"/>
    </location>
</feature>
<organism evidence="3 4">
    <name type="scientific">Lingula anatina</name>
    <name type="common">Brachiopod</name>
    <name type="synonym">Lingula unguis</name>
    <dbReference type="NCBI Taxonomy" id="7574"/>
    <lineage>
        <taxon>Eukaryota</taxon>
        <taxon>Metazoa</taxon>
        <taxon>Spiralia</taxon>
        <taxon>Lophotrochozoa</taxon>
        <taxon>Brachiopoda</taxon>
        <taxon>Linguliformea</taxon>
        <taxon>Lingulata</taxon>
        <taxon>Lingulida</taxon>
        <taxon>Linguloidea</taxon>
        <taxon>Lingulidae</taxon>
        <taxon>Lingula</taxon>
    </lineage>
</organism>
<dbReference type="RefSeq" id="XP_013380510.1">
    <property type="nucleotide sequence ID" value="XM_013525056.2"/>
</dbReference>
<dbReference type="Proteomes" id="UP000085678">
    <property type="component" value="Unplaced"/>
</dbReference>
<dbReference type="AlphaFoldDB" id="A0A1S3H301"/>
<accession>A0A1S3H301</accession>
<dbReference type="KEGG" id="lak:106151687"/>
<keyword evidence="2" id="KW-1133">Transmembrane helix</keyword>
<keyword evidence="3" id="KW-1185">Reference proteome</keyword>
<protein>
    <submittedName>
        <fullName evidence="4">Uncharacterized protein LOC106151687</fullName>
    </submittedName>
</protein>
<keyword evidence="2" id="KW-0812">Transmembrane</keyword>
<evidence type="ECO:0000313" key="4">
    <source>
        <dbReference type="RefSeq" id="XP_013380510.1"/>
    </source>
</evidence>
<dbReference type="GeneID" id="106151687"/>
<feature type="compositionally biased region" description="Polar residues" evidence="1">
    <location>
        <begin position="144"/>
        <end position="158"/>
    </location>
</feature>
<feature type="compositionally biased region" description="Polar residues" evidence="1">
    <location>
        <begin position="257"/>
        <end position="267"/>
    </location>
</feature>
<sequence length="296" mass="32652">MVNRVANMTSAGKSQSYRRTAAVPADQYLHKLQKMSRIVLQVDQFRNSIDFAYRHDGLDISLMLKMFHKISSGVGKITSRKVIVFTFLLDNSSLQVKMETAKATSLLALLGLGLGLGLGSLLVYKLYYRLFVSGGDKTKRKSSDSSNSTETRQNQPSDQEPHDTGESNMGNNASVDPAADLAYFDNTQGKVKFPRHYYNNSDYDLVQHTTEDTSSDDSVSIPFNAVLLSADKDTDSSYGSYEMVQTKDAEGDHAEGVTTQDQVPNTIHKSKDPLNDILDSGEYDSLSDLIGKVSPH</sequence>
<evidence type="ECO:0000256" key="2">
    <source>
        <dbReference type="SAM" id="Phobius"/>
    </source>
</evidence>
<proteinExistence type="predicted"/>
<keyword evidence="2" id="KW-0472">Membrane</keyword>
<reference evidence="4" key="1">
    <citation type="submission" date="2025-08" db="UniProtKB">
        <authorList>
            <consortium name="RefSeq"/>
        </authorList>
    </citation>
    <scope>IDENTIFICATION</scope>
    <source>
        <tissue evidence="4">Gonads</tissue>
    </source>
</reference>
<feature type="region of interest" description="Disordered" evidence="1">
    <location>
        <begin position="136"/>
        <end position="176"/>
    </location>
</feature>
<evidence type="ECO:0000313" key="3">
    <source>
        <dbReference type="Proteomes" id="UP000085678"/>
    </source>
</evidence>
<name>A0A1S3H301_LINAN</name>
<gene>
    <name evidence="4" type="primary">LOC106151687</name>
</gene>
<evidence type="ECO:0000256" key="1">
    <source>
        <dbReference type="SAM" id="MobiDB-lite"/>
    </source>
</evidence>
<feature type="transmembrane region" description="Helical" evidence="2">
    <location>
        <begin position="106"/>
        <end position="127"/>
    </location>
</feature>
<dbReference type="InParanoid" id="A0A1S3H301"/>